<evidence type="ECO:0000256" key="5">
    <source>
        <dbReference type="ARBA" id="ARBA00011587"/>
    </source>
</evidence>
<dbReference type="InterPro" id="IPR011249">
    <property type="entry name" value="Metalloenz_LuxS/M16"/>
</dbReference>
<comment type="caution">
    <text evidence="16">The sequence shown here is derived from an EMBL/GenBank/DDBJ whole genome shotgun (WGS) entry which is preliminary data.</text>
</comment>
<dbReference type="FunFam" id="3.30.830.10:FF:000014">
    <property type="entry name" value="Mitochondrial-processing peptidase alpha subunit, mitochondrial"/>
    <property type="match status" value="1"/>
</dbReference>
<evidence type="ECO:0000256" key="10">
    <source>
        <dbReference type="ARBA" id="ARBA00023136"/>
    </source>
</evidence>
<evidence type="ECO:0000313" key="17">
    <source>
        <dbReference type="Proteomes" id="UP000887013"/>
    </source>
</evidence>
<evidence type="ECO:0000256" key="11">
    <source>
        <dbReference type="ARBA" id="ARBA00030006"/>
    </source>
</evidence>
<keyword evidence="7" id="KW-0999">Mitochondrion inner membrane</keyword>
<keyword evidence="10" id="KW-0472">Membrane</keyword>
<evidence type="ECO:0000256" key="7">
    <source>
        <dbReference type="ARBA" id="ARBA00022792"/>
    </source>
</evidence>
<comment type="similarity">
    <text evidence="4 13">Belongs to the peptidase M16 family.</text>
</comment>
<dbReference type="Proteomes" id="UP000887013">
    <property type="component" value="Unassembled WGS sequence"/>
</dbReference>
<evidence type="ECO:0000259" key="14">
    <source>
        <dbReference type="Pfam" id="PF00675"/>
    </source>
</evidence>
<reference evidence="16" key="1">
    <citation type="submission" date="2020-08" db="EMBL/GenBank/DDBJ databases">
        <title>Multicomponent nature underlies the extraordinary mechanical properties of spider dragline silk.</title>
        <authorList>
            <person name="Kono N."/>
            <person name="Nakamura H."/>
            <person name="Mori M."/>
            <person name="Yoshida Y."/>
            <person name="Ohtoshi R."/>
            <person name="Malay A.D."/>
            <person name="Moran D.A.P."/>
            <person name="Tomita M."/>
            <person name="Numata K."/>
            <person name="Arakawa K."/>
        </authorList>
    </citation>
    <scope>NUCLEOTIDE SEQUENCE</scope>
</reference>
<dbReference type="GO" id="GO:0006627">
    <property type="term" value="P:protein processing involved in protein targeting to mitochondrion"/>
    <property type="evidence" value="ECO:0007669"/>
    <property type="project" value="TreeGrafter"/>
</dbReference>
<dbReference type="GO" id="GO:0005743">
    <property type="term" value="C:mitochondrial inner membrane"/>
    <property type="evidence" value="ECO:0007669"/>
    <property type="project" value="UniProtKB-SubCell"/>
</dbReference>
<dbReference type="AlphaFoldDB" id="A0A8X6TMT4"/>
<comment type="subcellular location">
    <subcellularLocation>
        <location evidence="2">Mitochondrion inner membrane</location>
    </subcellularLocation>
    <subcellularLocation>
        <location evidence="3">Mitochondrion matrix</location>
    </subcellularLocation>
</comment>
<sequence length="560" mass="62440">MTALGPDYLLRKERNLSICESIFNHHHYQLSVIVNMALSVKCAADLFRRDISSGCIKKCHVFQKSVSYSSWKIPLSEPLPSLPKPNFASSKNLNHETKVTTLPNGLRVASQNKFGQSCTVGVVIDSGSRYEVSYPSGISHFLEKLAFNSTVEFNDKNAILQELEKHGGICDCQGSRDTLIYAASANSKSLDPVVSLLSEAVLRPRLLNEEIDNARQTIQFELEDIEMRQEQEQLMMELIHKAAYNNNTLGLPKLCPPENVFKIDQTVLYTYLKNHFIPSRMVVAGVGIEHDALTESCQKYFVEKSPIWAMEKLAADQDLPVDNSLSQFTGGLVKMEKDMASISFGPSPMPELAYFTLGLESCSHQHPDFISFCVLNTLMGGGGSFSAGGPGKGMYTRLYTNVLNRHHWMYSATAFNHAYSDSGLFCILASAPPAKLKELVDVIVNEFKNMTGQITHMELERAKSQLQSILLMNLESRPVIFEDIGRQVLATGKRKEPEYFIQEIAKITSDDIHNIASRMLKSKASVAALGDLKHLPSLKEVDANLVSKEKLRAQRFSLFS</sequence>
<gene>
    <name evidence="16" type="primary">PMPCA</name>
    <name evidence="16" type="ORF">NPIL_127771</name>
</gene>
<dbReference type="Pfam" id="PF05193">
    <property type="entry name" value="Peptidase_M16_C"/>
    <property type="match status" value="1"/>
</dbReference>
<dbReference type="InterPro" id="IPR050361">
    <property type="entry name" value="MPP/UQCRC_Complex"/>
</dbReference>
<dbReference type="FunFam" id="3.30.830.10:FF:000010">
    <property type="entry name" value="Mitochondrial-processing peptidase alpha subunit, mitochondrial"/>
    <property type="match status" value="1"/>
</dbReference>
<feature type="domain" description="Peptidase M16 N-terminal" evidence="14">
    <location>
        <begin position="107"/>
        <end position="256"/>
    </location>
</feature>
<dbReference type="PROSITE" id="PS00143">
    <property type="entry name" value="INSULINASE"/>
    <property type="match status" value="1"/>
</dbReference>
<evidence type="ECO:0000256" key="12">
    <source>
        <dbReference type="ARBA" id="ARBA00032315"/>
    </source>
</evidence>
<feature type="domain" description="Peptidase M16 C-terminal" evidence="15">
    <location>
        <begin position="263"/>
        <end position="466"/>
    </location>
</feature>
<dbReference type="InterPro" id="IPR007863">
    <property type="entry name" value="Peptidase_M16_C"/>
</dbReference>
<dbReference type="GO" id="GO:0005759">
    <property type="term" value="C:mitochondrial matrix"/>
    <property type="evidence" value="ECO:0007669"/>
    <property type="project" value="UniProtKB-SubCell"/>
</dbReference>
<protein>
    <recommendedName>
        <fullName evidence="6">Mitochondrial-processing peptidase subunit alpha</fullName>
    </recommendedName>
    <alternativeName>
        <fullName evidence="11">Alpha-MPP</fullName>
    </alternativeName>
    <alternativeName>
        <fullName evidence="12">Inactive zinc metalloprotease alpha</fullName>
    </alternativeName>
</protein>
<dbReference type="Pfam" id="PF00675">
    <property type="entry name" value="Peptidase_M16"/>
    <property type="match status" value="1"/>
</dbReference>
<dbReference type="EMBL" id="BMAW01107070">
    <property type="protein sequence ID" value="GFT27447.1"/>
    <property type="molecule type" value="Genomic_DNA"/>
</dbReference>
<evidence type="ECO:0000259" key="15">
    <source>
        <dbReference type="Pfam" id="PF05193"/>
    </source>
</evidence>
<evidence type="ECO:0000256" key="9">
    <source>
        <dbReference type="ARBA" id="ARBA00023128"/>
    </source>
</evidence>
<comment type="function">
    <text evidence="1">Substrate recognition and binding subunit of the essential mitochondrial processing protease (MPP), which cleaves the mitochondrial sequence off newly imported precursors proteins.</text>
</comment>
<keyword evidence="8" id="KW-0809">Transit peptide</keyword>
<organism evidence="16 17">
    <name type="scientific">Nephila pilipes</name>
    <name type="common">Giant wood spider</name>
    <name type="synonym">Nephila maculata</name>
    <dbReference type="NCBI Taxonomy" id="299642"/>
    <lineage>
        <taxon>Eukaryota</taxon>
        <taxon>Metazoa</taxon>
        <taxon>Ecdysozoa</taxon>
        <taxon>Arthropoda</taxon>
        <taxon>Chelicerata</taxon>
        <taxon>Arachnida</taxon>
        <taxon>Araneae</taxon>
        <taxon>Araneomorphae</taxon>
        <taxon>Entelegynae</taxon>
        <taxon>Araneoidea</taxon>
        <taxon>Nephilidae</taxon>
        <taxon>Nephila</taxon>
    </lineage>
</organism>
<evidence type="ECO:0000256" key="1">
    <source>
        <dbReference type="ARBA" id="ARBA00002123"/>
    </source>
</evidence>
<dbReference type="PANTHER" id="PTHR11851:SF49">
    <property type="entry name" value="MITOCHONDRIAL-PROCESSING PEPTIDASE SUBUNIT ALPHA"/>
    <property type="match status" value="1"/>
</dbReference>
<dbReference type="GO" id="GO:0046872">
    <property type="term" value="F:metal ion binding"/>
    <property type="evidence" value="ECO:0007669"/>
    <property type="project" value="InterPro"/>
</dbReference>
<dbReference type="InterPro" id="IPR011765">
    <property type="entry name" value="Pept_M16_N"/>
</dbReference>
<evidence type="ECO:0000256" key="3">
    <source>
        <dbReference type="ARBA" id="ARBA00004305"/>
    </source>
</evidence>
<name>A0A8X6TMT4_NEPPI</name>
<evidence type="ECO:0000256" key="4">
    <source>
        <dbReference type="ARBA" id="ARBA00007261"/>
    </source>
</evidence>
<evidence type="ECO:0000256" key="13">
    <source>
        <dbReference type="RuleBase" id="RU004447"/>
    </source>
</evidence>
<comment type="subunit">
    <text evidence="5">Heterodimer of PMPCA (alpha) and PMPCB (beta) subunits, forming the mitochondrial processing protease (MPP) in which PMPCA is involved in substrate recognition and binding and PMPCB is the catalytic subunit.</text>
</comment>
<dbReference type="SUPFAM" id="SSF63411">
    <property type="entry name" value="LuxS/MPP-like metallohydrolase"/>
    <property type="match status" value="2"/>
</dbReference>
<dbReference type="InterPro" id="IPR001431">
    <property type="entry name" value="Pept_M16_Zn_BS"/>
</dbReference>
<evidence type="ECO:0000256" key="8">
    <source>
        <dbReference type="ARBA" id="ARBA00022946"/>
    </source>
</evidence>
<dbReference type="PANTHER" id="PTHR11851">
    <property type="entry name" value="METALLOPROTEASE"/>
    <property type="match status" value="1"/>
</dbReference>
<evidence type="ECO:0000256" key="6">
    <source>
        <dbReference type="ARBA" id="ARBA00016741"/>
    </source>
</evidence>
<proteinExistence type="inferred from homology"/>
<keyword evidence="17" id="KW-1185">Reference proteome</keyword>
<dbReference type="Gene3D" id="3.30.830.10">
    <property type="entry name" value="Metalloenzyme, LuxS/M16 peptidase-like"/>
    <property type="match status" value="2"/>
</dbReference>
<dbReference type="OrthoDB" id="277191at2759"/>
<dbReference type="GO" id="GO:0004222">
    <property type="term" value="F:metalloendopeptidase activity"/>
    <property type="evidence" value="ECO:0007669"/>
    <property type="project" value="InterPro"/>
</dbReference>
<accession>A0A8X6TMT4</accession>
<evidence type="ECO:0000256" key="2">
    <source>
        <dbReference type="ARBA" id="ARBA00004273"/>
    </source>
</evidence>
<evidence type="ECO:0000313" key="16">
    <source>
        <dbReference type="EMBL" id="GFT27447.1"/>
    </source>
</evidence>
<keyword evidence="9" id="KW-0496">Mitochondrion</keyword>